<evidence type="ECO:0000313" key="1">
    <source>
        <dbReference type="EMBL" id="JAH24761.1"/>
    </source>
</evidence>
<reference evidence="1" key="1">
    <citation type="submission" date="2014-11" db="EMBL/GenBank/DDBJ databases">
        <authorList>
            <person name="Amaro Gonzalez C."/>
        </authorList>
    </citation>
    <scope>NUCLEOTIDE SEQUENCE</scope>
</reference>
<reference evidence="1" key="2">
    <citation type="journal article" date="2015" name="Fish Shellfish Immunol.">
        <title>Early steps in the European eel (Anguilla anguilla)-Vibrio vulnificus interaction in the gills: Role of the RtxA13 toxin.</title>
        <authorList>
            <person name="Callol A."/>
            <person name="Pajuelo D."/>
            <person name="Ebbesson L."/>
            <person name="Teles M."/>
            <person name="MacKenzie S."/>
            <person name="Amaro C."/>
        </authorList>
    </citation>
    <scope>NUCLEOTIDE SEQUENCE</scope>
</reference>
<name>A0A0E9R6J9_ANGAN</name>
<sequence length="41" mass="4732">MLYCNTLVIFKKTYEANLIYHIYTASLAKLFFKDKHCAASG</sequence>
<organism evidence="1">
    <name type="scientific">Anguilla anguilla</name>
    <name type="common">European freshwater eel</name>
    <name type="synonym">Muraena anguilla</name>
    <dbReference type="NCBI Taxonomy" id="7936"/>
    <lineage>
        <taxon>Eukaryota</taxon>
        <taxon>Metazoa</taxon>
        <taxon>Chordata</taxon>
        <taxon>Craniata</taxon>
        <taxon>Vertebrata</taxon>
        <taxon>Euteleostomi</taxon>
        <taxon>Actinopterygii</taxon>
        <taxon>Neopterygii</taxon>
        <taxon>Teleostei</taxon>
        <taxon>Anguilliformes</taxon>
        <taxon>Anguillidae</taxon>
        <taxon>Anguilla</taxon>
    </lineage>
</organism>
<dbReference type="EMBL" id="GBXM01083816">
    <property type="protein sequence ID" value="JAH24761.1"/>
    <property type="molecule type" value="Transcribed_RNA"/>
</dbReference>
<dbReference type="AlphaFoldDB" id="A0A0E9R6J9"/>
<proteinExistence type="predicted"/>
<protein>
    <submittedName>
        <fullName evidence="1">Uncharacterized protein</fullName>
    </submittedName>
</protein>
<accession>A0A0E9R6J9</accession>